<sequence length="137" mass="15432">MAKSLRSHSKLAARNRKRYTPDSDYAVTAAARLQQVSERLKQRIHTPKVSEQNGTQEGDSIEEDVIDTEAQYDPSRAEETSSMTMPAQGDMQVEAPAPKKISTSQPRGTRNGQLRGSRSQKMQRHKSRNAGKPKRRR</sequence>
<keyword evidence="4" id="KW-1185">Reference proteome</keyword>
<feature type="compositionally biased region" description="Polar residues" evidence="1">
    <location>
        <begin position="49"/>
        <end position="58"/>
    </location>
</feature>
<name>A8QAL8_MALGO</name>
<dbReference type="PANTHER" id="PTHR28219:SF1">
    <property type="entry name" value="UPF0642 PROTEIN YBL028C"/>
    <property type="match status" value="1"/>
</dbReference>
<dbReference type="InterPro" id="IPR019434">
    <property type="entry name" value="DUF2423"/>
</dbReference>
<dbReference type="OMA" id="SRGMNRQ"/>
<dbReference type="Proteomes" id="UP000008837">
    <property type="component" value="Unassembled WGS sequence"/>
</dbReference>
<organism evidence="3 4">
    <name type="scientific">Malassezia globosa (strain ATCC MYA-4612 / CBS 7966)</name>
    <name type="common">Dandruff-associated fungus</name>
    <dbReference type="NCBI Taxonomy" id="425265"/>
    <lineage>
        <taxon>Eukaryota</taxon>
        <taxon>Fungi</taxon>
        <taxon>Dikarya</taxon>
        <taxon>Basidiomycota</taxon>
        <taxon>Ustilaginomycotina</taxon>
        <taxon>Malasseziomycetes</taxon>
        <taxon>Malasseziales</taxon>
        <taxon>Malasseziaceae</taxon>
        <taxon>Malassezia</taxon>
    </lineage>
</organism>
<feature type="region of interest" description="Disordered" evidence="1">
    <location>
        <begin position="1"/>
        <end position="24"/>
    </location>
</feature>
<feature type="region of interest" description="Disordered" evidence="1">
    <location>
        <begin position="39"/>
        <end position="137"/>
    </location>
</feature>
<feature type="compositionally biased region" description="Polar residues" evidence="1">
    <location>
        <begin position="101"/>
        <end position="120"/>
    </location>
</feature>
<dbReference type="InParanoid" id="A8QAL8"/>
<dbReference type="KEGG" id="mgl:MGL_3777"/>
<accession>A8QAL8</accession>
<feature type="compositionally biased region" description="Basic residues" evidence="1">
    <location>
        <begin position="121"/>
        <end position="137"/>
    </location>
</feature>
<dbReference type="GeneID" id="5853296"/>
<dbReference type="STRING" id="425265.A8QAL8"/>
<dbReference type="VEuPathDB" id="FungiDB:MGL_3777"/>
<evidence type="ECO:0000259" key="2">
    <source>
        <dbReference type="Pfam" id="PF10338"/>
    </source>
</evidence>
<evidence type="ECO:0000313" key="3">
    <source>
        <dbReference type="EMBL" id="EDP41775.1"/>
    </source>
</evidence>
<dbReference type="GO" id="GO:0030687">
    <property type="term" value="C:preribosome, large subunit precursor"/>
    <property type="evidence" value="ECO:0007669"/>
    <property type="project" value="TreeGrafter"/>
</dbReference>
<dbReference type="AlphaFoldDB" id="A8QAL8"/>
<protein>
    <recommendedName>
        <fullName evidence="2">DUF2423 domain-containing protein</fullName>
    </recommendedName>
</protein>
<dbReference type="EMBL" id="AAYY01000015">
    <property type="protein sequence ID" value="EDP41775.1"/>
    <property type="molecule type" value="Genomic_DNA"/>
</dbReference>
<feature type="domain" description="DUF2423" evidence="2">
    <location>
        <begin position="1"/>
        <end position="45"/>
    </location>
</feature>
<comment type="caution">
    <text evidence="3">The sequence shown here is derived from an EMBL/GenBank/DDBJ whole genome shotgun (WGS) entry which is preliminary data.</text>
</comment>
<gene>
    <name evidence="3" type="ORF">MGL_3777</name>
</gene>
<evidence type="ECO:0000313" key="4">
    <source>
        <dbReference type="Proteomes" id="UP000008837"/>
    </source>
</evidence>
<reference evidence="3 4" key="1">
    <citation type="journal article" date="2007" name="Proc. Natl. Acad. Sci. U.S.A.">
        <title>Dandruff-associated Malassezia genomes reveal convergent and divergent virulence traits shared with plant and human fungal pathogens.</title>
        <authorList>
            <person name="Xu J."/>
            <person name="Saunders C.W."/>
            <person name="Hu P."/>
            <person name="Grant R.A."/>
            <person name="Boekhout T."/>
            <person name="Kuramae E.E."/>
            <person name="Kronstad J.W."/>
            <person name="Deangelis Y.M."/>
            <person name="Reeder N.L."/>
            <person name="Johnstone K.R."/>
            <person name="Leland M."/>
            <person name="Fieno A.M."/>
            <person name="Begley W.M."/>
            <person name="Sun Y."/>
            <person name="Lacey M.P."/>
            <person name="Chaudhary T."/>
            <person name="Keough T."/>
            <person name="Chu L."/>
            <person name="Sears R."/>
            <person name="Yuan B."/>
            <person name="Dawson T.L.Jr."/>
        </authorList>
    </citation>
    <scope>NUCLEOTIDE SEQUENCE [LARGE SCALE GENOMIC DNA]</scope>
    <source>
        <strain evidence="4">ATCC MYA-4612 / CBS 7966</strain>
    </source>
</reference>
<dbReference type="Pfam" id="PF10338">
    <property type="entry name" value="YBL028C_N"/>
    <property type="match status" value="1"/>
</dbReference>
<evidence type="ECO:0000256" key="1">
    <source>
        <dbReference type="SAM" id="MobiDB-lite"/>
    </source>
</evidence>
<dbReference type="PANTHER" id="PTHR28219">
    <property type="entry name" value="UPF0642 PROTEIN YBL028C"/>
    <property type="match status" value="1"/>
</dbReference>
<proteinExistence type="predicted"/>
<dbReference type="RefSeq" id="XP_001728989.1">
    <property type="nucleotide sequence ID" value="XM_001728937.1"/>
</dbReference>
<dbReference type="OrthoDB" id="4087970at2759"/>
<feature type="compositionally biased region" description="Basic residues" evidence="1">
    <location>
        <begin position="1"/>
        <end position="18"/>
    </location>
</feature>